<dbReference type="Proteomes" id="UP000077266">
    <property type="component" value="Unassembled WGS sequence"/>
</dbReference>
<dbReference type="Gene3D" id="3.40.50.300">
    <property type="entry name" value="P-loop containing nucleotide triphosphate hydrolases"/>
    <property type="match status" value="1"/>
</dbReference>
<protein>
    <submittedName>
        <fullName evidence="6">WD40 repeat-like protein</fullName>
    </submittedName>
</protein>
<keyword evidence="1 3" id="KW-0853">WD repeat</keyword>
<dbReference type="Pfam" id="PF00400">
    <property type="entry name" value="WD40"/>
    <property type="match status" value="9"/>
</dbReference>
<feature type="repeat" description="WD" evidence="3">
    <location>
        <begin position="916"/>
        <end position="957"/>
    </location>
</feature>
<dbReference type="SUPFAM" id="SSF52540">
    <property type="entry name" value="P-loop containing nucleoside triphosphate hydrolases"/>
    <property type="match status" value="1"/>
</dbReference>
<dbReference type="PANTHER" id="PTHR19848">
    <property type="entry name" value="WD40 REPEAT PROTEIN"/>
    <property type="match status" value="1"/>
</dbReference>
<dbReference type="InterPro" id="IPR001680">
    <property type="entry name" value="WD40_rpt"/>
</dbReference>
<dbReference type="PROSITE" id="PS00678">
    <property type="entry name" value="WD_REPEATS_1"/>
    <property type="match status" value="4"/>
</dbReference>
<dbReference type="PROSITE" id="PS50082">
    <property type="entry name" value="WD_REPEATS_2"/>
    <property type="match status" value="8"/>
</dbReference>
<dbReference type="InterPro" id="IPR015943">
    <property type="entry name" value="WD40/YVTN_repeat-like_dom_sf"/>
</dbReference>
<dbReference type="PANTHER" id="PTHR19848:SF8">
    <property type="entry name" value="F-BOX AND WD REPEAT DOMAIN CONTAINING 7"/>
    <property type="match status" value="1"/>
</dbReference>
<feature type="repeat" description="WD" evidence="3">
    <location>
        <begin position="959"/>
        <end position="1000"/>
    </location>
</feature>
<dbReference type="STRING" id="1314781.A0A165DED8"/>
<dbReference type="InterPro" id="IPR020472">
    <property type="entry name" value="WD40_PAC1"/>
</dbReference>
<evidence type="ECO:0000256" key="1">
    <source>
        <dbReference type="ARBA" id="ARBA00022574"/>
    </source>
</evidence>
<evidence type="ECO:0000256" key="2">
    <source>
        <dbReference type="ARBA" id="ARBA00022737"/>
    </source>
</evidence>
<feature type="compositionally biased region" description="Polar residues" evidence="4">
    <location>
        <begin position="35"/>
        <end position="48"/>
    </location>
</feature>
<evidence type="ECO:0000313" key="7">
    <source>
        <dbReference type="Proteomes" id="UP000077266"/>
    </source>
</evidence>
<reference evidence="6 7" key="1">
    <citation type="journal article" date="2016" name="Mol. Biol. Evol.">
        <title>Comparative Genomics of Early-Diverging Mushroom-Forming Fungi Provides Insights into the Origins of Lignocellulose Decay Capabilities.</title>
        <authorList>
            <person name="Nagy L.G."/>
            <person name="Riley R."/>
            <person name="Tritt A."/>
            <person name="Adam C."/>
            <person name="Daum C."/>
            <person name="Floudas D."/>
            <person name="Sun H."/>
            <person name="Yadav J.S."/>
            <person name="Pangilinan J."/>
            <person name="Larsson K.H."/>
            <person name="Matsuura K."/>
            <person name="Barry K."/>
            <person name="Labutti K."/>
            <person name="Kuo R."/>
            <person name="Ohm R.A."/>
            <person name="Bhattacharya S.S."/>
            <person name="Shirouzu T."/>
            <person name="Yoshinaga Y."/>
            <person name="Martin F.M."/>
            <person name="Grigoriev I.V."/>
            <person name="Hibbett D.S."/>
        </authorList>
    </citation>
    <scope>NUCLEOTIDE SEQUENCE [LARGE SCALE GENOMIC DNA]</scope>
    <source>
        <strain evidence="6 7">HHB12029</strain>
    </source>
</reference>
<feature type="repeat" description="WD" evidence="3">
    <location>
        <begin position="1269"/>
        <end position="1302"/>
    </location>
</feature>
<dbReference type="EMBL" id="KV426228">
    <property type="protein sequence ID" value="KZV84351.1"/>
    <property type="molecule type" value="Genomic_DNA"/>
</dbReference>
<dbReference type="Pfam" id="PF24883">
    <property type="entry name" value="NPHP3_N"/>
    <property type="match status" value="1"/>
</dbReference>
<accession>A0A165DED8</accession>
<feature type="compositionally biased region" description="Basic and acidic residues" evidence="4">
    <location>
        <begin position="51"/>
        <end position="61"/>
    </location>
</feature>
<dbReference type="PROSITE" id="PS50294">
    <property type="entry name" value="WD_REPEATS_REGION"/>
    <property type="match status" value="8"/>
</dbReference>
<name>A0A165DED8_EXIGL</name>
<feature type="repeat" description="WD" evidence="3">
    <location>
        <begin position="1091"/>
        <end position="1132"/>
    </location>
</feature>
<evidence type="ECO:0000256" key="4">
    <source>
        <dbReference type="SAM" id="MobiDB-lite"/>
    </source>
</evidence>
<dbReference type="OrthoDB" id="3266532at2759"/>
<keyword evidence="7" id="KW-1185">Reference proteome</keyword>
<feature type="region of interest" description="Disordered" evidence="4">
    <location>
        <begin position="35"/>
        <end position="61"/>
    </location>
</feature>
<organism evidence="6 7">
    <name type="scientific">Exidia glandulosa HHB12029</name>
    <dbReference type="NCBI Taxonomy" id="1314781"/>
    <lineage>
        <taxon>Eukaryota</taxon>
        <taxon>Fungi</taxon>
        <taxon>Dikarya</taxon>
        <taxon>Basidiomycota</taxon>
        <taxon>Agaricomycotina</taxon>
        <taxon>Agaricomycetes</taxon>
        <taxon>Auriculariales</taxon>
        <taxon>Exidiaceae</taxon>
        <taxon>Exidia</taxon>
    </lineage>
</organism>
<gene>
    <name evidence="6" type="ORF">EXIGLDRAFT_290764</name>
</gene>
<dbReference type="CDD" id="cd00200">
    <property type="entry name" value="WD40"/>
    <property type="match status" value="2"/>
</dbReference>
<feature type="repeat" description="WD" evidence="3">
    <location>
        <begin position="1358"/>
        <end position="1399"/>
    </location>
</feature>
<dbReference type="InterPro" id="IPR036322">
    <property type="entry name" value="WD40_repeat_dom_sf"/>
</dbReference>
<evidence type="ECO:0000259" key="5">
    <source>
        <dbReference type="Pfam" id="PF24883"/>
    </source>
</evidence>
<feature type="repeat" description="WD" evidence="3">
    <location>
        <begin position="1134"/>
        <end position="1167"/>
    </location>
</feature>
<dbReference type="InterPro" id="IPR027417">
    <property type="entry name" value="P-loop_NTPase"/>
</dbReference>
<dbReference type="InterPro" id="IPR019775">
    <property type="entry name" value="WD40_repeat_CS"/>
</dbReference>
<dbReference type="SMART" id="SM00320">
    <property type="entry name" value="WD40"/>
    <property type="match status" value="10"/>
</dbReference>
<feature type="repeat" description="WD" evidence="3">
    <location>
        <begin position="1315"/>
        <end position="1356"/>
    </location>
</feature>
<dbReference type="InParanoid" id="A0A165DED8"/>
<sequence>MFHGAWISLPSSFHLLETMPKFKKSFKAVRGLFTRRSTTPAPEQSTASDLEDAKDHPHDPAMLKPVVNIEHRTGSDAADEPIPPPATSPVAEAQKTFDDAHRLGRRKSEVVQVAQPALNAGAEAVDVWSELVDKVRVFSRLVEDVGDIHPYAKMATTILLSVTKPILAQDSRDKATQELLDEMKHVYDLATAAGQLSDLDKHRRDLLKSLSLQTVECASFIREQYGQKRFWARAGKNAILGYGVDAKITNYSKAFRDLRGRFTDRAVLATEIRVVVSLSDISEMIELQSLTHVRGAGWNKTKACLSGTRTKTLDALSDWINDPEASRVRFLIGASGTGKSSIAHSIGLRFEALGRLGSFFAFDRNFQRDRNPESVFSTLAHNLAQWNADFKHELAAVIREKGWLAQSPDISSQWDHLVVEPANKVVFLGPVLVVFDAFDECGPLNDRSRKLLLQHLAKNVAQLPPNFRVLVTTRSEDDVMRELKARTPDSPFDYVDLNDNRDEATSDIERYISHELSDIADDDDDEGLPLAQIQAFAVKAEGLFMWAATACRALQDRPAGTTLRERFDSRFAAILSGGPYSLDDLYAGILSEHFLDAEDVAMSRFRSVMAQIISAAEPLSVDALIAIHRCARGRDGSGSSSSEAVALVLRHMGALLSGVKDRSTVIQPLHTSFRDFLVAEDRSGRWHIPPNAGHDLMAIGTLRVMNKDLVFNICRLASSYTRNDKVPGLRARLRSLPPGLIYCARHWGHHISHAVDGLPELRKALRQFMNERVLFWLEIVSLCDFMNVAAAILQSANDLIKDDTEATAYLRDLVLFVRNFNETMTVSAPHIYISALAFTPTSSLVRQRFVTERVSLPVIPQLKATWPLAQDVHLLFVDWVLSMAKSPDGRHIVAGSRQGGIRIVDAESIRKPVLFMAGMKGPVWSVAYSPDGRTIVSGCGNSNLRRWDAQTGEAIGPPMRGHSGPVYSVAFTPDGRYIISGSGDRTVCRWDALSGEAVGEPLRGHSNEVRCVACSPRGQHIISASLDSTVRFWDAVTGAPDGPPLRNPWGRGVFSLSPSPSGHLLAVGVIHQDARILLWDTDKRAVTGNPLRGHSQDVTSISWSSDGRRLVSASNDMSVRVWDVQTREAIGEPLFGHTGGVTGVTFSHDGQLVLSGACDCMLRVWNLAAIHEERNTRSNQVQSIAFSPDGRLVAARFGGSPEVQFWSCETGDPVAERERERDSSWNPDDVWRVWNHSADRKYAAVQHDADYSSIQLIDVEARRNVAHPLRGHRDTVHAFAFSPNGHTLASGSADTTIRLWDITDAGDPKPSGDVLKGHTNAVIALAFFSDGRRLLSGSWDSTMRIWDVESCQQLGVPFQAHPTGVTCIAISPAGDYIVSGGYDTTVRVWQLDGTQASSPIIERQPIMNLAIAEETAAPLQLQMHDGWIFDEKSNLIVNVPDEYRAALWWPRLRFILGRTPVVIDFRDARYGTRWEECWTGRD</sequence>
<keyword evidence="2" id="KW-0677">Repeat</keyword>
<dbReference type="InterPro" id="IPR056884">
    <property type="entry name" value="NPHP3-like_N"/>
</dbReference>
<proteinExistence type="predicted"/>
<dbReference type="SUPFAM" id="SSF50978">
    <property type="entry name" value="WD40 repeat-like"/>
    <property type="match status" value="2"/>
</dbReference>
<feature type="domain" description="Nephrocystin 3-like N-terminal" evidence="5">
    <location>
        <begin position="315"/>
        <end position="474"/>
    </location>
</feature>
<evidence type="ECO:0000256" key="3">
    <source>
        <dbReference type="PROSITE-ProRule" id="PRU00221"/>
    </source>
</evidence>
<dbReference type="PRINTS" id="PR00320">
    <property type="entry name" value="GPROTEINBRPT"/>
</dbReference>
<dbReference type="Gene3D" id="2.130.10.10">
    <property type="entry name" value="YVTN repeat-like/Quinoprotein amine dehydrogenase"/>
    <property type="match status" value="3"/>
</dbReference>
<evidence type="ECO:0000313" key="6">
    <source>
        <dbReference type="EMBL" id="KZV84351.1"/>
    </source>
</evidence>
<feature type="repeat" description="WD" evidence="3">
    <location>
        <begin position="1002"/>
        <end position="1034"/>
    </location>
</feature>